<proteinExistence type="predicted"/>
<protein>
    <submittedName>
        <fullName evidence="1">Virus attachment protein p12 family protein</fullName>
    </submittedName>
</protein>
<dbReference type="AlphaFoldDB" id="A0A1I5EJM4"/>
<organism evidence="1 2">
    <name type="scientific">Anaerocolumna aminovalerica</name>
    <dbReference type="NCBI Taxonomy" id="1527"/>
    <lineage>
        <taxon>Bacteria</taxon>
        <taxon>Bacillati</taxon>
        <taxon>Bacillota</taxon>
        <taxon>Clostridia</taxon>
        <taxon>Lachnospirales</taxon>
        <taxon>Lachnospiraceae</taxon>
        <taxon>Anaerocolumna</taxon>
    </lineage>
</organism>
<dbReference type="EMBL" id="FOWD01000009">
    <property type="protein sequence ID" value="SFO11271.1"/>
    <property type="molecule type" value="Genomic_DNA"/>
</dbReference>
<dbReference type="STRING" id="1527.SAMN04489757_10983"/>
<gene>
    <name evidence="1" type="ORF">SAMN04489757_10983</name>
</gene>
<keyword evidence="2" id="KW-1185">Reference proteome</keyword>
<sequence>MPYVIGAAIAIYVIYIIYKKVKDIKAGKFCSCGCSDCPSKEKCH</sequence>
<dbReference type="RefSeq" id="WP_242960908.1">
    <property type="nucleotide sequence ID" value="NZ_BAABFM010000073.1"/>
</dbReference>
<dbReference type="Pfam" id="PF12669">
    <property type="entry name" value="FeoB_associated"/>
    <property type="match status" value="1"/>
</dbReference>
<evidence type="ECO:0000313" key="1">
    <source>
        <dbReference type="EMBL" id="SFO11271.1"/>
    </source>
</evidence>
<evidence type="ECO:0000313" key="2">
    <source>
        <dbReference type="Proteomes" id="UP000198806"/>
    </source>
</evidence>
<reference evidence="1 2" key="1">
    <citation type="submission" date="2016-10" db="EMBL/GenBank/DDBJ databases">
        <authorList>
            <person name="de Groot N.N."/>
        </authorList>
    </citation>
    <scope>NUCLEOTIDE SEQUENCE [LARGE SCALE GENOMIC DNA]</scope>
    <source>
        <strain evidence="1 2">DSM 1283</strain>
    </source>
</reference>
<name>A0A1I5EJM4_9FIRM</name>
<accession>A0A1I5EJM4</accession>
<dbReference type="Proteomes" id="UP000198806">
    <property type="component" value="Unassembled WGS sequence"/>
</dbReference>